<feature type="signal peptide" evidence="7">
    <location>
        <begin position="1"/>
        <end position="17"/>
    </location>
</feature>
<gene>
    <name evidence="9" type="ORF">HPLM_LOCUS19626</name>
</gene>
<dbReference type="Gene3D" id="1.10.510.10">
    <property type="entry name" value="Transferase(Phosphotransferase) domain 1"/>
    <property type="match status" value="1"/>
</dbReference>
<dbReference type="GO" id="GO:0001653">
    <property type="term" value="F:peptide receptor activity"/>
    <property type="evidence" value="ECO:0007669"/>
    <property type="project" value="TreeGrafter"/>
</dbReference>
<dbReference type="CDD" id="cd06352">
    <property type="entry name" value="PBP1_NPR_GC-like"/>
    <property type="match status" value="1"/>
</dbReference>
<evidence type="ECO:0000256" key="5">
    <source>
        <dbReference type="ARBA" id="ARBA00023136"/>
    </source>
</evidence>
<dbReference type="OrthoDB" id="5856555at2759"/>
<dbReference type="AlphaFoldDB" id="A0A0N4X5J2"/>
<dbReference type="SUPFAM" id="SSF53822">
    <property type="entry name" value="Periplasmic binding protein-like I"/>
    <property type="match status" value="1"/>
</dbReference>
<evidence type="ECO:0000313" key="11">
    <source>
        <dbReference type="WBParaSite" id="HPLM_0001963401-mRNA-1"/>
    </source>
</evidence>
<reference evidence="11" key="1">
    <citation type="submission" date="2017-02" db="UniProtKB">
        <authorList>
            <consortium name="WormBaseParasite"/>
        </authorList>
    </citation>
    <scope>IDENTIFICATION</scope>
</reference>
<name>A0A0N4X5J2_HAEPC</name>
<feature type="chain" id="PRO_5043124488" evidence="7">
    <location>
        <begin position="18"/>
        <end position="711"/>
    </location>
</feature>
<dbReference type="SUPFAM" id="SSF56112">
    <property type="entry name" value="Protein kinase-like (PK-like)"/>
    <property type="match status" value="1"/>
</dbReference>
<comment type="subcellular location">
    <subcellularLocation>
        <location evidence="1">Membrane</location>
    </subcellularLocation>
</comment>
<evidence type="ECO:0000256" key="7">
    <source>
        <dbReference type="SAM" id="SignalP"/>
    </source>
</evidence>
<evidence type="ECO:0000259" key="8">
    <source>
        <dbReference type="Pfam" id="PF01094"/>
    </source>
</evidence>
<evidence type="ECO:0000313" key="10">
    <source>
        <dbReference type="Proteomes" id="UP000268014"/>
    </source>
</evidence>
<keyword evidence="3" id="KW-0547">Nucleotide-binding</keyword>
<keyword evidence="2" id="KW-0812">Transmembrane</keyword>
<sequence>MMLLSIFYLIDTQLVITQDANVTKKKVVVGIAATEHVMTSSIGWSLCGGAIGMALDKIKEEYDFSDFDFSFLVEYTECDKIKAVGVGIEFMKRRKVDVVIGPPCPDAGLVMAHLSNVFRVPWMAWGLASDRRYGEESKFPYVTTLTQPPQSSKTKWCHLRIGFCALQVLANFGWDIVSILYTESEIPYCSALMDSFVNAVSDPSNTFVPSIAVKQVLNPKNPVDYLRTLQLVQQRSRGKLSENPNELLFLVKPRKLVIFCMDQPLDRRAFLAKASEAGMTTDEYVFIMFSTRSQGFGHTGTGKDVRKYSLQTSKDWHYLLTNSVGRCVRVSSGLTAFWEDTENKNADGLDAIAKQAAKRVIVVSCNRSWTNLEHRQMKSLFQLDIDATVSNQTYMTHFKTDVVRRVREDPLFCNTEECLTNGNKSRGTYARQLHDTFYMFGMGLSREPTYYHDATNITKAMAGDFSGLTGEVQMTENNTRIAVFMLYYLDSNFQQQVFMTLTYEDAKMNITLNSADPSTTIWATRNGKKPLTIPRCGFSMQECPREFWEIYAPYIGVGAAIVFILVEKEGREKKSLHSLRSGPSTVTANSTYDRSNTIFTVAVFDNEPALITKHPTSFLSPVTQNECLKVSKWSGKKEFVAIGSRMQMRKLDHENVNKFLGFSYDGPDYMVVWKMCARGTLQAVFLKTSTSSDSFFTLCLIRDVAEVRGVI</sequence>
<proteinExistence type="predicted"/>
<dbReference type="EMBL" id="UZAF01021461">
    <property type="protein sequence ID" value="VDO78340.1"/>
    <property type="molecule type" value="Genomic_DNA"/>
</dbReference>
<evidence type="ECO:0000256" key="1">
    <source>
        <dbReference type="ARBA" id="ARBA00004370"/>
    </source>
</evidence>
<dbReference type="InterPro" id="IPR001828">
    <property type="entry name" value="ANF_lig-bd_rcpt"/>
</dbReference>
<keyword evidence="10" id="KW-1185">Reference proteome</keyword>
<dbReference type="GO" id="GO:0004016">
    <property type="term" value="F:adenylate cyclase activity"/>
    <property type="evidence" value="ECO:0007669"/>
    <property type="project" value="TreeGrafter"/>
</dbReference>
<dbReference type="InterPro" id="IPR011009">
    <property type="entry name" value="Kinase-like_dom_sf"/>
</dbReference>
<keyword evidence="6" id="KW-0456">Lyase</keyword>
<protein>
    <submittedName>
        <fullName evidence="11">ANF_receptor domain-containing protein</fullName>
    </submittedName>
</protein>
<evidence type="ECO:0000313" key="9">
    <source>
        <dbReference type="EMBL" id="VDO78340.1"/>
    </source>
</evidence>
<keyword evidence="5" id="KW-0472">Membrane</keyword>
<evidence type="ECO:0000256" key="3">
    <source>
        <dbReference type="ARBA" id="ARBA00022741"/>
    </source>
</evidence>
<dbReference type="GO" id="GO:0005886">
    <property type="term" value="C:plasma membrane"/>
    <property type="evidence" value="ECO:0007669"/>
    <property type="project" value="TreeGrafter"/>
</dbReference>
<dbReference type="Pfam" id="PF01094">
    <property type="entry name" value="ANF_receptor"/>
    <property type="match status" value="1"/>
</dbReference>
<dbReference type="InterPro" id="IPR028082">
    <property type="entry name" value="Peripla_BP_I"/>
</dbReference>
<dbReference type="WBParaSite" id="HPLM_0001963401-mRNA-1">
    <property type="protein sequence ID" value="HPLM_0001963401-mRNA-1"/>
    <property type="gene ID" value="HPLM_0001963401"/>
</dbReference>
<evidence type="ECO:0000256" key="4">
    <source>
        <dbReference type="ARBA" id="ARBA00022989"/>
    </source>
</evidence>
<dbReference type="PANTHER" id="PTHR11920:SF495">
    <property type="entry name" value="RECEPTOR-TYPE GUANYLATE CYCLASE GCY-7"/>
    <property type="match status" value="1"/>
</dbReference>
<dbReference type="GO" id="GO:0004383">
    <property type="term" value="F:guanylate cyclase activity"/>
    <property type="evidence" value="ECO:0007669"/>
    <property type="project" value="TreeGrafter"/>
</dbReference>
<organism evidence="11">
    <name type="scientific">Haemonchus placei</name>
    <name type="common">Barber's pole worm</name>
    <dbReference type="NCBI Taxonomy" id="6290"/>
    <lineage>
        <taxon>Eukaryota</taxon>
        <taxon>Metazoa</taxon>
        <taxon>Ecdysozoa</taxon>
        <taxon>Nematoda</taxon>
        <taxon>Chromadorea</taxon>
        <taxon>Rhabditida</taxon>
        <taxon>Rhabditina</taxon>
        <taxon>Rhabditomorpha</taxon>
        <taxon>Strongyloidea</taxon>
        <taxon>Trichostrongylidae</taxon>
        <taxon>Haemonchus</taxon>
    </lineage>
</organism>
<keyword evidence="4" id="KW-1133">Transmembrane helix</keyword>
<evidence type="ECO:0000256" key="6">
    <source>
        <dbReference type="ARBA" id="ARBA00023239"/>
    </source>
</evidence>
<dbReference type="OMA" id="KEYAWIT"/>
<dbReference type="GO" id="GO:0000166">
    <property type="term" value="F:nucleotide binding"/>
    <property type="evidence" value="ECO:0007669"/>
    <property type="project" value="UniProtKB-KW"/>
</dbReference>
<dbReference type="Gene3D" id="3.40.50.2300">
    <property type="match status" value="2"/>
</dbReference>
<evidence type="ECO:0000256" key="2">
    <source>
        <dbReference type="ARBA" id="ARBA00022692"/>
    </source>
</evidence>
<dbReference type="PANTHER" id="PTHR11920">
    <property type="entry name" value="GUANYLYL CYCLASE"/>
    <property type="match status" value="1"/>
</dbReference>
<dbReference type="GO" id="GO:0007168">
    <property type="term" value="P:receptor guanylyl cyclase signaling pathway"/>
    <property type="evidence" value="ECO:0007669"/>
    <property type="project" value="TreeGrafter"/>
</dbReference>
<dbReference type="InterPro" id="IPR050401">
    <property type="entry name" value="Cyclic_nucleotide_synthase"/>
</dbReference>
<reference evidence="9 10" key="2">
    <citation type="submission" date="2018-11" db="EMBL/GenBank/DDBJ databases">
        <authorList>
            <consortium name="Pathogen Informatics"/>
        </authorList>
    </citation>
    <scope>NUCLEOTIDE SEQUENCE [LARGE SCALE GENOMIC DNA]</scope>
    <source>
        <strain evidence="9 10">MHpl1</strain>
    </source>
</reference>
<dbReference type="Proteomes" id="UP000268014">
    <property type="component" value="Unassembled WGS sequence"/>
</dbReference>
<accession>A0A0N4X5J2</accession>
<feature type="domain" description="Receptor ligand binding region" evidence="8">
    <location>
        <begin position="47"/>
        <end position="489"/>
    </location>
</feature>
<keyword evidence="7" id="KW-0732">Signal</keyword>
<dbReference type="STRING" id="6290.A0A0N4X5J2"/>